<dbReference type="EMBL" id="CP001678">
    <property type="protein sequence ID" value="ACT60210.1"/>
    <property type="molecule type" value="Genomic_DNA"/>
</dbReference>
<organism evidence="14 15">
    <name type="scientific">Hirschia baltica (strain ATCC 49814 / DSM 5838 / IFAM 1418)</name>
    <dbReference type="NCBI Taxonomy" id="582402"/>
    <lineage>
        <taxon>Bacteria</taxon>
        <taxon>Pseudomonadati</taxon>
        <taxon>Pseudomonadota</taxon>
        <taxon>Alphaproteobacteria</taxon>
        <taxon>Hyphomonadales</taxon>
        <taxon>Hyphomonadaceae</taxon>
        <taxon>Hirschia</taxon>
    </lineage>
</organism>
<evidence type="ECO:0000256" key="2">
    <source>
        <dbReference type="ARBA" id="ARBA00006555"/>
    </source>
</evidence>
<feature type="region of interest" description="Disordered" evidence="11">
    <location>
        <begin position="120"/>
        <end position="154"/>
    </location>
</feature>
<comment type="subcellular location">
    <subcellularLocation>
        <location evidence="1 10">Cell inner membrane</location>
        <topology evidence="1 10">Single-pass membrane protein</topology>
        <orientation evidence="1 10">Periplasmic side</orientation>
    </subcellularLocation>
</comment>
<feature type="compositionally biased region" description="Pro residues" evidence="11">
    <location>
        <begin position="68"/>
        <end position="85"/>
    </location>
</feature>
<keyword evidence="3 10" id="KW-0813">Transport</keyword>
<dbReference type="InterPro" id="IPR003538">
    <property type="entry name" value="TonB"/>
</dbReference>
<evidence type="ECO:0000256" key="4">
    <source>
        <dbReference type="ARBA" id="ARBA00022475"/>
    </source>
</evidence>
<proteinExistence type="inferred from homology"/>
<dbReference type="InterPro" id="IPR051045">
    <property type="entry name" value="TonB-dependent_transducer"/>
</dbReference>
<dbReference type="GO" id="GO:0030288">
    <property type="term" value="C:outer membrane-bounded periplasmic space"/>
    <property type="evidence" value="ECO:0007669"/>
    <property type="project" value="InterPro"/>
</dbReference>
<keyword evidence="6" id="KW-0812">Transmembrane</keyword>
<evidence type="ECO:0000256" key="12">
    <source>
        <dbReference type="SAM" id="SignalP"/>
    </source>
</evidence>
<evidence type="ECO:0000256" key="6">
    <source>
        <dbReference type="ARBA" id="ARBA00022692"/>
    </source>
</evidence>
<feature type="region of interest" description="Disordered" evidence="11">
    <location>
        <begin position="58"/>
        <end position="99"/>
    </location>
</feature>
<dbReference type="PRINTS" id="PR01374">
    <property type="entry name" value="TONBPROTEIN"/>
</dbReference>
<dbReference type="STRING" id="582402.Hbal_2535"/>
<evidence type="ECO:0000256" key="9">
    <source>
        <dbReference type="ARBA" id="ARBA00023136"/>
    </source>
</evidence>
<comment type="function">
    <text evidence="10">Interacts with outer membrane receptor proteins that carry out high-affinity binding and energy dependent uptake into the periplasmic space of specific substrates. It could act to transduce energy from the cytoplasmic membrane to specific energy-requiring processes in the outer membrane, resulting in the release into the periplasm of ligands bound by these outer membrane proteins.</text>
</comment>
<feature type="signal peptide" evidence="12">
    <location>
        <begin position="1"/>
        <end position="32"/>
    </location>
</feature>
<protein>
    <recommendedName>
        <fullName evidence="10">Protein TonB</fullName>
    </recommendedName>
</protein>
<keyword evidence="5 10" id="KW-0997">Cell inner membrane</keyword>
<dbReference type="KEGG" id="hba:Hbal_2535"/>
<dbReference type="eggNOG" id="COG0810">
    <property type="taxonomic scope" value="Bacteria"/>
</dbReference>
<name>C6XP30_HIRBI</name>
<keyword evidence="8" id="KW-1133">Transmembrane helix</keyword>
<evidence type="ECO:0000256" key="3">
    <source>
        <dbReference type="ARBA" id="ARBA00022448"/>
    </source>
</evidence>
<dbReference type="GO" id="GO:0031992">
    <property type="term" value="F:energy transducer activity"/>
    <property type="evidence" value="ECO:0007669"/>
    <property type="project" value="InterPro"/>
</dbReference>
<evidence type="ECO:0000256" key="8">
    <source>
        <dbReference type="ARBA" id="ARBA00022989"/>
    </source>
</evidence>
<keyword evidence="12" id="KW-0732">Signal</keyword>
<dbReference type="Pfam" id="PF03544">
    <property type="entry name" value="TonB_C"/>
    <property type="match status" value="1"/>
</dbReference>
<feature type="chain" id="PRO_5002973959" description="Protein TonB" evidence="12">
    <location>
        <begin position="33"/>
        <end position="252"/>
    </location>
</feature>
<evidence type="ECO:0000256" key="11">
    <source>
        <dbReference type="SAM" id="MobiDB-lite"/>
    </source>
</evidence>
<keyword evidence="7 10" id="KW-0653">Protein transport</keyword>
<evidence type="ECO:0000313" key="15">
    <source>
        <dbReference type="Proteomes" id="UP000002745"/>
    </source>
</evidence>
<dbReference type="InterPro" id="IPR037682">
    <property type="entry name" value="TonB_C"/>
</dbReference>
<dbReference type="NCBIfam" id="TIGR01352">
    <property type="entry name" value="tonB_Cterm"/>
    <property type="match status" value="1"/>
</dbReference>
<reference evidence="15" key="1">
    <citation type="journal article" date="2011" name="J. Bacteriol.">
        <title>Genome sequences of eight morphologically diverse alphaproteobacteria.</title>
        <authorList>
            <consortium name="US DOE Joint Genome Institute"/>
            <person name="Brown P.J."/>
            <person name="Kysela D.T."/>
            <person name="Buechlein A."/>
            <person name="Hemmerich C."/>
            <person name="Brun Y.V."/>
        </authorList>
    </citation>
    <scope>NUCLEOTIDE SEQUENCE [LARGE SCALE GENOMIC DNA]</scope>
    <source>
        <strain evidence="15">ATCC 49814 / DSM 5838 / IFAM 1418</strain>
    </source>
</reference>
<dbReference type="HOGENOM" id="CLU_076333_2_0_5"/>
<keyword evidence="4 10" id="KW-1003">Cell membrane</keyword>
<dbReference type="RefSeq" id="WP_015828360.1">
    <property type="nucleotide sequence ID" value="NC_012982.1"/>
</dbReference>
<dbReference type="AlphaFoldDB" id="C6XP30"/>
<dbReference type="GO" id="GO:0015891">
    <property type="term" value="P:siderophore transport"/>
    <property type="evidence" value="ECO:0007669"/>
    <property type="project" value="InterPro"/>
</dbReference>
<dbReference type="GO" id="GO:0015031">
    <property type="term" value="P:protein transport"/>
    <property type="evidence" value="ECO:0007669"/>
    <property type="project" value="UniProtKB-UniRule"/>
</dbReference>
<evidence type="ECO:0000259" key="13">
    <source>
        <dbReference type="PROSITE" id="PS52015"/>
    </source>
</evidence>
<evidence type="ECO:0000256" key="1">
    <source>
        <dbReference type="ARBA" id="ARBA00004383"/>
    </source>
</evidence>
<feature type="domain" description="TonB C-terminal" evidence="13">
    <location>
        <begin position="161"/>
        <end position="252"/>
    </location>
</feature>
<evidence type="ECO:0000256" key="10">
    <source>
        <dbReference type="RuleBase" id="RU362123"/>
    </source>
</evidence>
<feature type="compositionally biased region" description="Low complexity" evidence="11">
    <location>
        <begin position="86"/>
        <end position="96"/>
    </location>
</feature>
<dbReference type="OrthoDB" id="7876885at2"/>
<dbReference type="InterPro" id="IPR006260">
    <property type="entry name" value="TonB/TolA_C"/>
</dbReference>
<dbReference type="SUPFAM" id="SSF74653">
    <property type="entry name" value="TolA/TonB C-terminal domain"/>
    <property type="match status" value="1"/>
</dbReference>
<dbReference type="PANTHER" id="PTHR33446">
    <property type="entry name" value="PROTEIN TONB-RELATED"/>
    <property type="match status" value="1"/>
</dbReference>
<accession>C6XP30</accession>
<dbReference type="GO" id="GO:0055085">
    <property type="term" value="P:transmembrane transport"/>
    <property type="evidence" value="ECO:0007669"/>
    <property type="project" value="InterPro"/>
</dbReference>
<evidence type="ECO:0000313" key="14">
    <source>
        <dbReference type="EMBL" id="ACT60210.1"/>
    </source>
</evidence>
<keyword evidence="9" id="KW-0472">Membrane</keyword>
<dbReference type="Gene3D" id="3.30.1150.10">
    <property type="match status" value="1"/>
</dbReference>
<evidence type="ECO:0000256" key="5">
    <source>
        <dbReference type="ARBA" id="ARBA00022519"/>
    </source>
</evidence>
<comment type="similarity">
    <text evidence="2 10">Belongs to the TonB family.</text>
</comment>
<dbReference type="PANTHER" id="PTHR33446:SF2">
    <property type="entry name" value="PROTEIN TONB"/>
    <property type="match status" value="1"/>
</dbReference>
<keyword evidence="10" id="KW-0735">Signal-anchor</keyword>
<dbReference type="Proteomes" id="UP000002745">
    <property type="component" value="Chromosome"/>
</dbReference>
<gene>
    <name evidence="14" type="ordered locus">Hbal_2535</name>
</gene>
<dbReference type="GO" id="GO:0098797">
    <property type="term" value="C:plasma membrane protein complex"/>
    <property type="evidence" value="ECO:0007669"/>
    <property type="project" value="TreeGrafter"/>
</dbReference>
<dbReference type="PROSITE" id="PS52015">
    <property type="entry name" value="TONB_CTD"/>
    <property type="match status" value="1"/>
</dbReference>
<sequence length="252" mass="26697">MNQKHIIWSVAFAGAVIAHSAALLGFSSSPSAASPALPVVEHEILLMPLGSLEGAIEETTEPEQIEEPPAPPPPPVQPPPQPSPKPATKVPTTTAPILPPAEPIVASTLTAAPEPTVTQAISASTKTTAQPVKTGGNTTANKASKPPKFGVPNGVKKEQASYAGLLQAWFLKHKRYPHQARARHQEGVVKVWFKIDQQGNILEKRIEKSCGFSILDKATLSLLQKASPVPAPPQKLLATDLTFVVPIAFTIK</sequence>
<evidence type="ECO:0000256" key="7">
    <source>
        <dbReference type="ARBA" id="ARBA00022927"/>
    </source>
</evidence>
<keyword evidence="15" id="KW-1185">Reference proteome</keyword>
<feature type="compositionally biased region" description="Polar residues" evidence="11">
    <location>
        <begin position="120"/>
        <end position="142"/>
    </location>
</feature>